<dbReference type="CDD" id="cd00170">
    <property type="entry name" value="SEC14"/>
    <property type="match status" value="1"/>
</dbReference>
<feature type="compositionally biased region" description="Low complexity" evidence="1">
    <location>
        <begin position="45"/>
        <end position="57"/>
    </location>
</feature>
<dbReference type="PANTHER" id="PTHR45657">
    <property type="entry name" value="CRAL-TRIO DOMAIN-CONTAINING PROTEIN YKL091C-RELATED"/>
    <property type="match status" value="1"/>
</dbReference>
<reference evidence="4 5" key="1">
    <citation type="submission" date="2019-01" db="EMBL/GenBank/DDBJ databases">
        <title>Nuclear Genome Assembly of the Microalgal Biofuel strain Nannochloropsis salina CCMP1776.</title>
        <authorList>
            <person name="Hovde B."/>
        </authorList>
    </citation>
    <scope>NUCLEOTIDE SEQUENCE [LARGE SCALE GENOMIC DNA]</scope>
    <source>
        <strain evidence="4 5">CCMP1776</strain>
    </source>
</reference>
<feature type="region of interest" description="Disordered" evidence="1">
    <location>
        <begin position="42"/>
        <end position="62"/>
    </location>
</feature>
<keyword evidence="5" id="KW-1185">Reference proteome</keyword>
<accession>A0A4D9D8R7</accession>
<evidence type="ECO:0000313" key="5">
    <source>
        <dbReference type="Proteomes" id="UP000355283"/>
    </source>
</evidence>
<comment type="caution">
    <text evidence="4">The sequence shown here is derived from an EMBL/GenBank/DDBJ whole genome shotgun (WGS) entry which is preliminary data.</text>
</comment>
<dbReference type="SMART" id="SM00516">
    <property type="entry name" value="SEC14"/>
    <property type="match status" value="1"/>
</dbReference>
<dbReference type="EMBL" id="SDOX01000005">
    <property type="protein sequence ID" value="TFJ87820.1"/>
    <property type="molecule type" value="Genomic_DNA"/>
</dbReference>
<evidence type="ECO:0000313" key="4">
    <source>
        <dbReference type="EMBL" id="TFJ87820.1"/>
    </source>
</evidence>
<dbReference type="Gene3D" id="2.30.29.30">
    <property type="entry name" value="Pleckstrin-homology domain (PH domain)/Phosphotyrosine-binding domain (PTB)"/>
    <property type="match status" value="1"/>
</dbReference>
<dbReference type="CDD" id="cd00821">
    <property type="entry name" value="PH"/>
    <property type="match status" value="1"/>
</dbReference>
<proteinExistence type="predicted"/>
<dbReference type="OrthoDB" id="1434354at2759"/>
<dbReference type="InterPro" id="IPR036865">
    <property type="entry name" value="CRAL-TRIO_dom_sf"/>
</dbReference>
<gene>
    <name evidence="4" type="ORF">NSK_001167</name>
</gene>
<dbReference type="PROSITE" id="PS50003">
    <property type="entry name" value="PH_DOMAIN"/>
    <property type="match status" value="1"/>
</dbReference>
<dbReference type="Proteomes" id="UP000355283">
    <property type="component" value="Unassembled WGS sequence"/>
</dbReference>
<dbReference type="SUPFAM" id="SSF50729">
    <property type="entry name" value="PH domain-like"/>
    <property type="match status" value="1"/>
</dbReference>
<sequence>MPDSGSPIEAPGIATITTPVLIKPDVCSGEVVSAAGSTTFPVGGSSTETTLTSSSPTKHLRGPPFGVLKTGNLLKRNPNRPFDKPKRRFFILTSVALHWFKREDGYDLFGDERGNINLHDMSKVDLCAILPDNPSSHGDAFEVCCHQDSVHRIFQASSPEEACAWVSALKGAKKARPTFRRETLSGLSFSPHGHNYDKEPPLVSVVTLKKGEAGEEVVLAKAPQYQYGENFRLPLDPRASSPPPLSQTLCILLSNGDSAEVNTEVLRNCEVGDTLPARVSCLSDQIAVLPLTLRARFQAKTGAVPATPISRPEAFLVSSLSAVFLALSTGWSLQDGQGMAKGPGCFHYVERLLFLVLVAFTLLRALCPQLQVYLQKYNAWNGNHGYTTVLEISIDDYVVESRRSKNAEQEEANVLPPIPDRFVNGCFGDMVEAERRWRITLAWRKNFGTDTILEREHPYFDLVKQALPAFYCGTARDGNPVYYERSGQTDLAKAKEVGLDWMVYNYVHSTEFVFKVLHPRETARTVTIFDVEGLSLGDIAGDPLEFIRRATHVMQEHYPERCRVIIICNCPGWFSFVWKIIRPLVNETTQQKVKIVSKSATFKAINEFVEADQIPVEYGGSLRFGDGEDSCRWLCPEEQQLREHVQAINKRFKEERAARGEREPDRMEPIYGD</sequence>
<dbReference type="InterPro" id="IPR011993">
    <property type="entry name" value="PH-like_dom_sf"/>
</dbReference>
<dbReference type="Pfam" id="PF00169">
    <property type="entry name" value="PH"/>
    <property type="match status" value="1"/>
</dbReference>
<dbReference type="InterPro" id="IPR051026">
    <property type="entry name" value="PI/PC_transfer"/>
</dbReference>
<evidence type="ECO:0008006" key="6">
    <source>
        <dbReference type="Google" id="ProtNLM"/>
    </source>
</evidence>
<dbReference type="PROSITE" id="PS50191">
    <property type="entry name" value="CRAL_TRIO"/>
    <property type="match status" value="1"/>
</dbReference>
<dbReference type="SMART" id="SM00233">
    <property type="entry name" value="PH"/>
    <property type="match status" value="1"/>
</dbReference>
<evidence type="ECO:0000259" key="2">
    <source>
        <dbReference type="PROSITE" id="PS50003"/>
    </source>
</evidence>
<dbReference type="InterPro" id="IPR001849">
    <property type="entry name" value="PH_domain"/>
</dbReference>
<evidence type="ECO:0000256" key="1">
    <source>
        <dbReference type="SAM" id="MobiDB-lite"/>
    </source>
</evidence>
<feature type="domain" description="PH" evidence="2">
    <location>
        <begin position="66"/>
        <end position="174"/>
    </location>
</feature>
<evidence type="ECO:0000259" key="3">
    <source>
        <dbReference type="PROSITE" id="PS50191"/>
    </source>
</evidence>
<name>A0A4D9D8R7_9STRA</name>
<feature type="domain" description="CRAL-TRIO" evidence="3">
    <location>
        <begin position="459"/>
        <end position="626"/>
    </location>
</feature>
<dbReference type="Gene3D" id="3.40.525.10">
    <property type="entry name" value="CRAL-TRIO lipid binding domain"/>
    <property type="match status" value="1"/>
</dbReference>
<dbReference type="AlphaFoldDB" id="A0A4D9D8R7"/>
<dbReference type="PANTHER" id="PTHR45657:SF61">
    <property type="entry name" value="CRAL-TRIO DOMAIN-CONTAINING PROTEIN"/>
    <property type="match status" value="1"/>
</dbReference>
<organism evidence="4 5">
    <name type="scientific">Nannochloropsis salina CCMP1776</name>
    <dbReference type="NCBI Taxonomy" id="1027361"/>
    <lineage>
        <taxon>Eukaryota</taxon>
        <taxon>Sar</taxon>
        <taxon>Stramenopiles</taxon>
        <taxon>Ochrophyta</taxon>
        <taxon>Eustigmatophyceae</taxon>
        <taxon>Eustigmatales</taxon>
        <taxon>Monodopsidaceae</taxon>
        <taxon>Microchloropsis</taxon>
        <taxon>Microchloropsis salina</taxon>
    </lineage>
</organism>
<dbReference type="InterPro" id="IPR001251">
    <property type="entry name" value="CRAL-TRIO_dom"/>
</dbReference>
<dbReference type="Pfam" id="PF00650">
    <property type="entry name" value="CRAL_TRIO"/>
    <property type="match status" value="1"/>
</dbReference>
<protein>
    <recommendedName>
        <fullName evidence="6">CRAL-TRIO domain-containing protein</fullName>
    </recommendedName>
</protein>
<dbReference type="SUPFAM" id="SSF52087">
    <property type="entry name" value="CRAL/TRIO domain"/>
    <property type="match status" value="1"/>
</dbReference>